<dbReference type="GO" id="GO:0016020">
    <property type="term" value="C:membrane"/>
    <property type="evidence" value="ECO:0007669"/>
    <property type="project" value="InterPro"/>
</dbReference>
<proteinExistence type="inferred from homology"/>
<evidence type="ECO:0000313" key="11">
    <source>
        <dbReference type="EMBL" id="ELQ76742.1"/>
    </source>
</evidence>
<evidence type="ECO:0000256" key="2">
    <source>
        <dbReference type="ARBA" id="ARBA00021615"/>
    </source>
</evidence>
<evidence type="ECO:0000256" key="8">
    <source>
        <dbReference type="ARBA" id="ARBA00024994"/>
    </source>
</evidence>
<dbReference type="PANTHER" id="PTHR45665">
    <property type="entry name" value="AQUAPORIN-8"/>
    <property type="match status" value="1"/>
</dbReference>
<keyword evidence="5" id="KW-0677">Repeat</keyword>
<dbReference type="GO" id="GO:0015250">
    <property type="term" value="F:water channel activity"/>
    <property type="evidence" value="ECO:0007669"/>
    <property type="project" value="TreeGrafter"/>
</dbReference>
<dbReference type="InterPro" id="IPR034294">
    <property type="entry name" value="Aquaporin_transptr"/>
</dbReference>
<dbReference type="SUPFAM" id="SSF81338">
    <property type="entry name" value="Aquaporin-like"/>
    <property type="match status" value="1"/>
</dbReference>
<keyword evidence="12" id="KW-1185">Reference proteome</keyword>
<evidence type="ECO:0000256" key="1">
    <source>
        <dbReference type="ARBA" id="ARBA00004127"/>
    </source>
</evidence>
<protein>
    <recommendedName>
        <fullName evidence="2">Aquaporin</fullName>
    </recommendedName>
</protein>
<gene>
    <name evidence="11" type="ORF">THOM_0268</name>
</gene>
<dbReference type="GO" id="GO:0019755">
    <property type="term" value="P:one-carbon compound transport"/>
    <property type="evidence" value="ECO:0007669"/>
    <property type="project" value="UniProtKB-ARBA"/>
</dbReference>
<sequence length="252" mass="27851">MPLSIQYSKIQSYVAECACSFIFGFTVYSAILTTTLKNMVAGPILVGLSIGFVSIVIIFLFVDVTLAHFNPAITFAAIVFRRIPIISGFFYIIAQGIGFMIASLVVQGCFPGKFEPLMNIIRPKRVNDSTTGEMICIEMFLTGILVFSVFVMAINPYKKQKDERDQRELHIDPSESKIPDRSRFAPIVIGLTLGFLGYLGGSTSGGAFNPGIVWAPVLFSGHWGDSWKYWVGEFVGGCVGAFIQIILFYPFY</sequence>
<reference evidence="11 12" key="1">
    <citation type="journal article" date="2012" name="PLoS Pathog.">
        <title>The genome of the obligate intracellular parasite Trachipleistophora hominis: new insights into microsporidian genome dynamics and reductive evolution.</title>
        <authorList>
            <person name="Heinz E."/>
            <person name="Williams T.A."/>
            <person name="Nakjang S."/>
            <person name="Noel C.J."/>
            <person name="Swan D.C."/>
            <person name="Goldberg A.V."/>
            <person name="Harris S.R."/>
            <person name="Weinmaier T."/>
            <person name="Markert S."/>
            <person name="Becher D."/>
            <person name="Bernhardt J."/>
            <person name="Dagan T."/>
            <person name="Hacker C."/>
            <person name="Lucocq J.M."/>
            <person name="Schweder T."/>
            <person name="Rattei T."/>
            <person name="Hall N."/>
            <person name="Hirt R.P."/>
            <person name="Embley T.M."/>
        </authorList>
    </citation>
    <scope>NUCLEOTIDE SEQUENCE [LARGE SCALE GENOMIC DNA]</scope>
</reference>
<evidence type="ECO:0000256" key="5">
    <source>
        <dbReference type="ARBA" id="ARBA00022737"/>
    </source>
</evidence>
<keyword evidence="4 9" id="KW-0812">Transmembrane</keyword>
<dbReference type="OrthoDB" id="3222at2759"/>
<feature type="transmembrane region" description="Helical" evidence="10">
    <location>
        <begin position="184"/>
        <end position="209"/>
    </location>
</feature>
<accession>L7K0H5</accession>
<feature type="transmembrane region" description="Helical" evidence="10">
    <location>
        <begin position="12"/>
        <end position="32"/>
    </location>
</feature>
<dbReference type="PROSITE" id="PS00221">
    <property type="entry name" value="MIP"/>
    <property type="match status" value="1"/>
</dbReference>
<evidence type="ECO:0000256" key="10">
    <source>
        <dbReference type="SAM" id="Phobius"/>
    </source>
</evidence>
<dbReference type="AlphaFoldDB" id="L7K0H5"/>
<feature type="transmembrane region" description="Helical" evidence="10">
    <location>
        <begin position="130"/>
        <end position="154"/>
    </location>
</feature>
<evidence type="ECO:0000256" key="9">
    <source>
        <dbReference type="RuleBase" id="RU000477"/>
    </source>
</evidence>
<dbReference type="Proteomes" id="UP000011185">
    <property type="component" value="Unassembled WGS sequence"/>
</dbReference>
<dbReference type="VEuPathDB" id="MicrosporidiaDB:THOM_0268"/>
<feature type="transmembrane region" description="Helical" evidence="10">
    <location>
        <begin position="88"/>
        <end position="110"/>
    </location>
</feature>
<dbReference type="Gene3D" id="1.20.1080.10">
    <property type="entry name" value="Glycerol uptake facilitator protein"/>
    <property type="match status" value="1"/>
</dbReference>
<dbReference type="InterPro" id="IPR000425">
    <property type="entry name" value="MIP"/>
</dbReference>
<dbReference type="Pfam" id="PF00230">
    <property type="entry name" value="MIP"/>
    <property type="match status" value="1"/>
</dbReference>
<comment type="function">
    <text evidence="8">Water channel required to facilitate the transport of water across membranes. Involved in osmotolerance.</text>
</comment>
<dbReference type="GO" id="GO:0005737">
    <property type="term" value="C:cytoplasm"/>
    <property type="evidence" value="ECO:0007669"/>
    <property type="project" value="UniProtKB-ARBA"/>
</dbReference>
<dbReference type="STRING" id="72359.L7K0H5"/>
<feature type="transmembrane region" description="Helical" evidence="10">
    <location>
        <begin position="229"/>
        <end position="251"/>
    </location>
</feature>
<dbReference type="OMA" id="RAFLYWI"/>
<name>L7K0H5_TRAHO</name>
<evidence type="ECO:0000256" key="7">
    <source>
        <dbReference type="ARBA" id="ARBA00023136"/>
    </source>
</evidence>
<dbReference type="EMBL" id="JH993821">
    <property type="protein sequence ID" value="ELQ76742.1"/>
    <property type="molecule type" value="Genomic_DNA"/>
</dbReference>
<organism evidence="11 12">
    <name type="scientific">Trachipleistophora hominis</name>
    <name type="common">Microsporidian parasite</name>
    <dbReference type="NCBI Taxonomy" id="72359"/>
    <lineage>
        <taxon>Eukaryota</taxon>
        <taxon>Fungi</taxon>
        <taxon>Fungi incertae sedis</taxon>
        <taxon>Microsporidia</taxon>
        <taxon>Pleistophoridae</taxon>
        <taxon>Trachipleistophora</taxon>
    </lineage>
</organism>
<dbReference type="HOGENOM" id="CLU_020019_3_4_1"/>
<keyword evidence="6 10" id="KW-1133">Transmembrane helix</keyword>
<dbReference type="GO" id="GO:0012505">
    <property type="term" value="C:endomembrane system"/>
    <property type="evidence" value="ECO:0007669"/>
    <property type="project" value="UniProtKB-SubCell"/>
</dbReference>
<dbReference type="PRINTS" id="PR00783">
    <property type="entry name" value="MINTRINSICP"/>
</dbReference>
<dbReference type="InParanoid" id="L7K0H5"/>
<keyword evidence="7 10" id="KW-0472">Membrane</keyword>
<comment type="similarity">
    <text evidence="9">Belongs to the MIP/aquaporin (TC 1.A.8) family.</text>
</comment>
<feature type="transmembrane region" description="Helical" evidence="10">
    <location>
        <begin position="44"/>
        <end position="67"/>
    </location>
</feature>
<evidence type="ECO:0000313" key="12">
    <source>
        <dbReference type="Proteomes" id="UP000011185"/>
    </source>
</evidence>
<evidence type="ECO:0000256" key="6">
    <source>
        <dbReference type="ARBA" id="ARBA00022989"/>
    </source>
</evidence>
<dbReference type="InterPro" id="IPR022357">
    <property type="entry name" value="MIP_CS"/>
</dbReference>
<dbReference type="PANTHER" id="PTHR45665:SF9">
    <property type="entry name" value="AQUAPORIN-8"/>
    <property type="match status" value="1"/>
</dbReference>
<keyword evidence="3 9" id="KW-0813">Transport</keyword>
<evidence type="ECO:0000256" key="3">
    <source>
        <dbReference type="ARBA" id="ARBA00022448"/>
    </source>
</evidence>
<comment type="subcellular location">
    <subcellularLocation>
        <location evidence="1">Endomembrane system</location>
        <topology evidence="1">Multi-pass membrane protein</topology>
    </subcellularLocation>
</comment>
<dbReference type="InterPro" id="IPR023271">
    <property type="entry name" value="Aquaporin-like"/>
</dbReference>
<evidence type="ECO:0000256" key="4">
    <source>
        <dbReference type="ARBA" id="ARBA00022692"/>
    </source>
</evidence>